<reference evidence="7 8" key="1">
    <citation type="submission" date="2020-08" db="EMBL/GenBank/DDBJ databases">
        <title>Sequencing the genomes of 1000 actinobacteria strains.</title>
        <authorList>
            <person name="Klenk H.-P."/>
        </authorList>
    </citation>
    <scope>NUCLEOTIDE SEQUENCE [LARGE SCALE GENOMIC DNA]</scope>
    <source>
        <strain evidence="7 8">DSM 45258</strain>
    </source>
</reference>
<name>A0A839RN14_9ACTN</name>
<dbReference type="PROSITE" id="PS51296">
    <property type="entry name" value="RIESKE"/>
    <property type="match status" value="1"/>
</dbReference>
<evidence type="ECO:0000256" key="2">
    <source>
        <dbReference type="ARBA" id="ARBA00022723"/>
    </source>
</evidence>
<dbReference type="GO" id="GO:0005506">
    <property type="term" value="F:iron ion binding"/>
    <property type="evidence" value="ECO:0007669"/>
    <property type="project" value="InterPro"/>
</dbReference>
<evidence type="ECO:0000313" key="7">
    <source>
        <dbReference type="EMBL" id="MBB3037321.1"/>
    </source>
</evidence>
<evidence type="ECO:0000313" key="8">
    <source>
        <dbReference type="Proteomes" id="UP000567922"/>
    </source>
</evidence>
<evidence type="ECO:0000256" key="4">
    <source>
        <dbReference type="ARBA" id="ARBA00023014"/>
    </source>
</evidence>
<protein>
    <submittedName>
        <fullName evidence="7">Fe-S cluster biogenesis protein NfuA/nitrite reductase/ring-hydroxylating ferredoxin subunit</fullName>
    </submittedName>
</protein>
<accession>A0A839RN14</accession>
<evidence type="ECO:0000259" key="6">
    <source>
        <dbReference type="PROSITE" id="PS51296"/>
    </source>
</evidence>
<dbReference type="AlphaFoldDB" id="A0A839RN14"/>
<dbReference type="Gene3D" id="3.30.300.130">
    <property type="entry name" value="Fe-S cluster assembly (FSCA)"/>
    <property type="match status" value="1"/>
</dbReference>
<dbReference type="Pfam" id="PF01106">
    <property type="entry name" value="NifU"/>
    <property type="match status" value="1"/>
</dbReference>
<evidence type="ECO:0000256" key="1">
    <source>
        <dbReference type="ARBA" id="ARBA00022714"/>
    </source>
</evidence>
<dbReference type="GO" id="GO:0004497">
    <property type="term" value="F:monooxygenase activity"/>
    <property type="evidence" value="ECO:0007669"/>
    <property type="project" value="UniProtKB-ARBA"/>
</dbReference>
<keyword evidence="4" id="KW-0411">Iron-sulfur</keyword>
<dbReference type="InterPro" id="IPR017941">
    <property type="entry name" value="Rieske_2Fe-2S"/>
</dbReference>
<dbReference type="GO" id="GO:0016226">
    <property type="term" value="P:iron-sulfur cluster assembly"/>
    <property type="evidence" value="ECO:0007669"/>
    <property type="project" value="InterPro"/>
</dbReference>
<evidence type="ECO:0000256" key="3">
    <source>
        <dbReference type="ARBA" id="ARBA00023004"/>
    </source>
</evidence>
<dbReference type="GO" id="GO:0051537">
    <property type="term" value="F:2 iron, 2 sulfur cluster binding"/>
    <property type="evidence" value="ECO:0007669"/>
    <property type="project" value="UniProtKB-KW"/>
</dbReference>
<proteinExistence type="predicted"/>
<comment type="function">
    <text evidence="5">May be involved in the formation or repair of [Fe-S] clusters present in iron-sulfur proteins.</text>
</comment>
<dbReference type="EMBL" id="JACHWS010000001">
    <property type="protein sequence ID" value="MBB3037321.1"/>
    <property type="molecule type" value="Genomic_DNA"/>
</dbReference>
<dbReference type="InterPro" id="IPR036922">
    <property type="entry name" value="Rieske_2Fe-2S_sf"/>
</dbReference>
<dbReference type="Proteomes" id="UP000567922">
    <property type="component" value="Unassembled WGS sequence"/>
</dbReference>
<comment type="caution">
    <text evidence="7">The sequence shown here is derived from an EMBL/GenBank/DDBJ whole genome shotgun (WGS) entry which is preliminary data.</text>
</comment>
<dbReference type="InterPro" id="IPR034904">
    <property type="entry name" value="FSCA_dom_sf"/>
</dbReference>
<dbReference type="Gene3D" id="2.102.10.10">
    <property type="entry name" value="Rieske [2Fe-2S] iron-sulphur domain"/>
    <property type="match status" value="1"/>
</dbReference>
<dbReference type="InterPro" id="IPR001075">
    <property type="entry name" value="NIF_FeS_clus_asmbl_NifU_C"/>
</dbReference>
<dbReference type="Pfam" id="PF00355">
    <property type="entry name" value="Rieske"/>
    <property type="match status" value="1"/>
</dbReference>
<dbReference type="SUPFAM" id="SSF50022">
    <property type="entry name" value="ISP domain"/>
    <property type="match status" value="1"/>
</dbReference>
<evidence type="ECO:0000256" key="5">
    <source>
        <dbReference type="ARBA" id="ARBA00049958"/>
    </source>
</evidence>
<sequence length="306" mass="31879">MTSTMTSRGPEQWRTAGERIDALLDAMASSGPIVRERAEHLVREVVGLYGAALEQIQALAGECDDKQLLRKLADDDLVASLLLVHGLHPDDEETRVRRALDSVRPYLGSHGGDVDLIGIEDGVVHLRFQGTCKSCPSSAATLELAVEGAIKAAAPEVTAIEAETASPEAGATSGGSGVISPDSLFSKVHQHANWVALPELADLADGEVGGYALGGTTVLVCRSGADVFAFIDRCPHCLNSMAGAVLHRMAGAKAGAAVLRCPQCRTHYDIRRAGAGMDDAGEHLTPLPVLPRNGTLSVALPAGAGQ</sequence>
<gene>
    <name evidence="7" type="ORF">FHU29_001755</name>
</gene>
<dbReference type="PANTHER" id="PTHR11178">
    <property type="entry name" value="IRON-SULFUR CLUSTER SCAFFOLD PROTEIN NFU-RELATED"/>
    <property type="match status" value="1"/>
</dbReference>
<keyword evidence="3" id="KW-0408">Iron</keyword>
<organism evidence="7 8">
    <name type="scientific">Hoyosella altamirensis</name>
    <dbReference type="NCBI Taxonomy" id="616997"/>
    <lineage>
        <taxon>Bacteria</taxon>
        <taxon>Bacillati</taxon>
        <taxon>Actinomycetota</taxon>
        <taxon>Actinomycetes</taxon>
        <taxon>Mycobacteriales</taxon>
        <taxon>Hoyosellaceae</taxon>
        <taxon>Hoyosella</taxon>
    </lineage>
</organism>
<dbReference type="SUPFAM" id="SSF117916">
    <property type="entry name" value="Fe-S cluster assembly (FSCA) domain-like"/>
    <property type="match status" value="1"/>
</dbReference>
<keyword evidence="1" id="KW-0001">2Fe-2S</keyword>
<feature type="domain" description="Rieske" evidence="6">
    <location>
        <begin position="195"/>
        <end position="298"/>
    </location>
</feature>
<dbReference type="GO" id="GO:0016705">
    <property type="term" value="F:oxidoreductase activity, acting on paired donors, with incorporation or reduction of molecular oxygen"/>
    <property type="evidence" value="ECO:0007669"/>
    <property type="project" value="UniProtKB-ARBA"/>
</dbReference>
<keyword evidence="2" id="KW-0479">Metal-binding</keyword>
<keyword evidence="8" id="KW-1185">Reference proteome</keyword>